<gene>
    <name evidence="1" type="ORF">GCM10010393_26140</name>
</gene>
<accession>A0ABN3M0C4</accession>
<keyword evidence="2" id="KW-1185">Reference proteome</keyword>
<evidence type="ECO:0000313" key="1">
    <source>
        <dbReference type="EMBL" id="GAA2493005.1"/>
    </source>
</evidence>
<comment type="caution">
    <text evidence="1">The sequence shown here is derived from an EMBL/GenBank/DDBJ whole genome shotgun (WGS) entry which is preliminary data.</text>
</comment>
<dbReference type="EMBL" id="BAAASR010000015">
    <property type="protein sequence ID" value="GAA2493005.1"/>
    <property type="molecule type" value="Genomic_DNA"/>
</dbReference>
<protein>
    <submittedName>
        <fullName evidence="1">Uncharacterized protein</fullName>
    </submittedName>
</protein>
<evidence type="ECO:0000313" key="2">
    <source>
        <dbReference type="Proteomes" id="UP001499942"/>
    </source>
</evidence>
<reference evidence="1 2" key="1">
    <citation type="journal article" date="2019" name="Int. J. Syst. Evol. Microbiol.">
        <title>The Global Catalogue of Microorganisms (GCM) 10K type strain sequencing project: providing services to taxonomists for standard genome sequencing and annotation.</title>
        <authorList>
            <consortium name="The Broad Institute Genomics Platform"/>
            <consortium name="The Broad Institute Genome Sequencing Center for Infectious Disease"/>
            <person name="Wu L."/>
            <person name="Ma J."/>
        </authorList>
    </citation>
    <scope>NUCLEOTIDE SEQUENCE [LARGE SCALE GENOMIC DNA]</scope>
    <source>
        <strain evidence="1 2">JCM 5062</strain>
    </source>
</reference>
<organism evidence="1 2">
    <name type="scientific">Streptomyces gobitricini</name>
    <dbReference type="NCBI Taxonomy" id="68211"/>
    <lineage>
        <taxon>Bacteria</taxon>
        <taxon>Bacillati</taxon>
        <taxon>Actinomycetota</taxon>
        <taxon>Actinomycetes</taxon>
        <taxon>Kitasatosporales</taxon>
        <taxon>Streptomycetaceae</taxon>
        <taxon>Streptomyces</taxon>
    </lineage>
</organism>
<dbReference type="Proteomes" id="UP001499942">
    <property type="component" value="Unassembled WGS sequence"/>
</dbReference>
<proteinExistence type="predicted"/>
<name>A0ABN3M0C4_9ACTN</name>
<sequence length="73" mass="7598">MPPYDSTFSRVPPFSSVHRYTLVPSSSVPKSSFTGLPPPDAYAVPPVAAATSPVAAAAASTVRLLVSIRTPQE</sequence>